<dbReference type="Proteomes" id="UP000282084">
    <property type="component" value="Unassembled WGS sequence"/>
</dbReference>
<dbReference type="InterPro" id="IPR007815">
    <property type="entry name" value="Emycin_Estase"/>
</dbReference>
<evidence type="ECO:0000313" key="2">
    <source>
        <dbReference type="EMBL" id="RKT55687.1"/>
    </source>
</evidence>
<gene>
    <name evidence="2" type="ORF">C8E97_4372</name>
</gene>
<feature type="region of interest" description="Disordered" evidence="1">
    <location>
        <begin position="1"/>
        <end position="31"/>
    </location>
</feature>
<dbReference type="Pfam" id="PF05139">
    <property type="entry name" value="Erythro_esteras"/>
    <property type="match status" value="1"/>
</dbReference>
<evidence type="ECO:0000313" key="3">
    <source>
        <dbReference type="Proteomes" id="UP000282084"/>
    </source>
</evidence>
<accession>A0A495W3R5</accession>
<dbReference type="AlphaFoldDB" id="A0A495W3R5"/>
<sequence length="84" mass="8702">MLAAHDGHVQRRPGTASMTPMGLLPTDRLGSDHVAIGTTTGTGRTLSTSADFYAGELFADLEPPRPGTLDAITSASHDVRPSNG</sequence>
<dbReference type="SUPFAM" id="SSF159501">
    <property type="entry name" value="EreA/ChaN-like"/>
    <property type="match status" value="1"/>
</dbReference>
<name>A0A495W3R5_9PSEU</name>
<feature type="region of interest" description="Disordered" evidence="1">
    <location>
        <begin position="63"/>
        <end position="84"/>
    </location>
</feature>
<protein>
    <submittedName>
        <fullName evidence="2">Erythromycin esterase</fullName>
    </submittedName>
</protein>
<keyword evidence="3" id="KW-1185">Reference proteome</keyword>
<dbReference type="Gene3D" id="3.40.1660.10">
    <property type="entry name" value="EreA-like (biosynthetic domain)"/>
    <property type="match status" value="1"/>
</dbReference>
<dbReference type="EMBL" id="RBXO01000001">
    <property type="protein sequence ID" value="RKT55687.1"/>
    <property type="molecule type" value="Genomic_DNA"/>
</dbReference>
<evidence type="ECO:0000256" key="1">
    <source>
        <dbReference type="SAM" id="MobiDB-lite"/>
    </source>
</evidence>
<organism evidence="2 3">
    <name type="scientific">Saccharothrix australiensis</name>
    <dbReference type="NCBI Taxonomy" id="2072"/>
    <lineage>
        <taxon>Bacteria</taxon>
        <taxon>Bacillati</taxon>
        <taxon>Actinomycetota</taxon>
        <taxon>Actinomycetes</taxon>
        <taxon>Pseudonocardiales</taxon>
        <taxon>Pseudonocardiaceae</taxon>
        <taxon>Saccharothrix</taxon>
    </lineage>
</organism>
<comment type="caution">
    <text evidence="2">The sequence shown here is derived from an EMBL/GenBank/DDBJ whole genome shotgun (WGS) entry which is preliminary data.</text>
</comment>
<proteinExistence type="predicted"/>
<dbReference type="GO" id="GO:0046677">
    <property type="term" value="P:response to antibiotic"/>
    <property type="evidence" value="ECO:0007669"/>
    <property type="project" value="InterPro"/>
</dbReference>
<reference evidence="2 3" key="1">
    <citation type="submission" date="2018-10" db="EMBL/GenBank/DDBJ databases">
        <title>Sequencing the genomes of 1000 actinobacteria strains.</title>
        <authorList>
            <person name="Klenk H.-P."/>
        </authorList>
    </citation>
    <scope>NUCLEOTIDE SEQUENCE [LARGE SCALE GENOMIC DNA]</scope>
    <source>
        <strain evidence="2 3">DSM 43800</strain>
    </source>
</reference>